<dbReference type="WBParaSite" id="nRc.2.0.1.t41572-RA">
    <property type="protein sequence ID" value="nRc.2.0.1.t41572-RA"/>
    <property type="gene ID" value="nRc.2.0.1.g41572"/>
</dbReference>
<evidence type="ECO:0000313" key="2">
    <source>
        <dbReference type="WBParaSite" id="nRc.2.0.1.t41572-RA"/>
    </source>
</evidence>
<evidence type="ECO:0000313" key="1">
    <source>
        <dbReference type="Proteomes" id="UP000887565"/>
    </source>
</evidence>
<dbReference type="AlphaFoldDB" id="A0A915KTW4"/>
<accession>A0A915KTW4</accession>
<protein>
    <submittedName>
        <fullName evidence="2">Uncharacterized protein</fullName>
    </submittedName>
</protein>
<name>A0A915KTW4_ROMCU</name>
<proteinExistence type="predicted"/>
<reference evidence="2" key="1">
    <citation type="submission" date="2022-11" db="UniProtKB">
        <authorList>
            <consortium name="WormBaseParasite"/>
        </authorList>
    </citation>
    <scope>IDENTIFICATION</scope>
</reference>
<keyword evidence="1" id="KW-1185">Reference proteome</keyword>
<dbReference type="Proteomes" id="UP000887565">
    <property type="component" value="Unplaced"/>
</dbReference>
<organism evidence="1 2">
    <name type="scientific">Romanomermis culicivorax</name>
    <name type="common">Nematode worm</name>
    <dbReference type="NCBI Taxonomy" id="13658"/>
    <lineage>
        <taxon>Eukaryota</taxon>
        <taxon>Metazoa</taxon>
        <taxon>Ecdysozoa</taxon>
        <taxon>Nematoda</taxon>
        <taxon>Enoplea</taxon>
        <taxon>Dorylaimia</taxon>
        <taxon>Mermithida</taxon>
        <taxon>Mermithoidea</taxon>
        <taxon>Mermithidae</taxon>
        <taxon>Romanomermis</taxon>
    </lineage>
</organism>
<sequence>MKEREKKRHHWPPPTNNSGFRWFLPALEQEFLWGSAIRISPSGQAPGDREKTETKMNYMMSSIFTQKPNSEEKALGYLSFRRHQLPIVAESVGISLDAEIPCDGLQHNPATARGALPFDEPAFLEPCFLTLCPS</sequence>